<dbReference type="Proteomes" id="UP001303647">
    <property type="component" value="Unassembled WGS sequence"/>
</dbReference>
<keyword evidence="2" id="KW-0812">Transmembrane</keyword>
<reference evidence="3" key="1">
    <citation type="journal article" date="2023" name="Mol. Phylogenet. Evol.">
        <title>Genome-scale phylogeny and comparative genomics of the fungal order Sordariales.</title>
        <authorList>
            <person name="Hensen N."/>
            <person name="Bonometti L."/>
            <person name="Westerberg I."/>
            <person name="Brannstrom I.O."/>
            <person name="Guillou S."/>
            <person name="Cros-Aarteil S."/>
            <person name="Calhoun S."/>
            <person name="Haridas S."/>
            <person name="Kuo A."/>
            <person name="Mondo S."/>
            <person name="Pangilinan J."/>
            <person name="Riley R."/>
            <person name="LaButti K."/>
            <person name="Andreopoulos B."/>
            <person name="Lipzen A."/>
            <person name="Chen C."/>
            <person name="Yan M."/>
            <person name="Daum C."/>
            <person name="Ng V."/>
            <person name="Clum A."/>
            <person name="Steindorff A."/>
            <person name="Ohm R.A."/>
            <person name="Martin F."/>
            <person name="Silar P."/>
            <person name="Natvig D.O."/>
            <person name="Lalanne C."/>
            <person name="Gautier V."/>
            <person name="Ament-Velasquez S.L."/>
            <person name="Kruys A."/>
            <person name="Hutchinson M.I."/>
            <person name="Powell A.J."/>
            <person name="Barry K."/>
            <person name="Miller A.N."/>
            <person name="Grigoriev I.V."/>
            <person name="Debuchy R."/>
            <person name="Gladieux P."/>
            <person name="Hiltunen Thoren M."/>
            <person name="Johannesson H."/>
        </authorList>
    </citation>
    <scope>NUCLEOTIDE SEQUENCE</scope>
    <source>
        <strain evidence="3">CBS 359.72</strain>
    </source>
</reference>
<dbReference type="AlphaFoldDB" id="A0AAN7CWB2"/>
<keyword evidence="2" id="KW-1133">Transmembrane helix</keyword>
<comment type="caution">
    <text evidence="3">The sequence shown here is derived from an EMBL/GenBank/DDBJ whole genome shotgun (WGS) entry which is preliminary data.</text>
</comment>
<dbReference type="EMBL" id="MU857637">
    <property type="protein sequence ID" value="KAK4248437.1"/>
    <property type="molecule type" value="Genomic_DNA"/>
</dbReference>
<evidence type="ECO:0000256" key="2">
    <source>
        <dbReference type="SAM" id="Phobius"/>
    </source>
</evidence>
<evidence type="ECO:0000313" key="3">
    <source>
        <dbReference type="EMBL" id="KAK4248437.1"/>
    </source>
</evidence>
<keyword evidence="2" id="KW-0472">Membrane</keyword>
<evidence type="ECO:0000313" key="4">
    <source>
        <dbReference type="Proteomes" id="UP001303647"/>
    </source>
</evidence>
<proteinExistence type="predicted"/>
<name>A0AAN7CWB2_9PEZI</name>
<keyword evidence="4" id="KW-1185">Reference proteome</keyword>
<evidence type="ECO:0000256" key="1">
    <source>
        <dbReference type="SAM" id="MobiDB-lite"/>
    </source>
</evidence>
<organism evidence="3 4">
    <name type="scientific">Corynascus novoguineensis</name>
    <dbReference type="NCBI Taxonomy" id="1126955"/>
    <lineage>
        <taxon>Eukaryota</taxon>
        <taxon>Fungi</taxon>
        <taxon>Dikarya</taxon>
        <taxon>Ascomycota</taxon>
        <taxon>Pezizomycotina</taxon>
        <taxon>Sordariomycetes</taxon>
        <taxon>Sordariomycetidae</taxon>
        <taxon>Sordariales</taxon>
        <taxon>Chaetomiaceae</taxon>
        <taxon>Corynascus</taxon>
    </lineage>
</organism>
<feature type="region of interest" description="Disordered" evidence="1">
    <location>
        <begin position="46"/>
        <end position="98"/>
    </location>
</feature>
<sequence>MSPPDAPENSAWKHHDASYTTALGSPYAEYRCDQLPNTPTLSATPSGCHDYISPHQSQQQHSRGVASPHHYLYHTFPDPANADNATTGGRDEGGESGGREQCYYETLDLSDYLDSSDSGEGCLAKQGQQLEALVLGSGLANREQPTKTWWWAVHRVIVAVSWVLLVVIWVSVVVMAGWAIKGDRGRKFVAGGLQESQNGFEVGEWVPCTTTRPRFCHLVVGAEG</sequence>
<accession>A0AAN7CWB2</accession>
<gene>
    <name evidence="3" type="ORF">C7999DRAFT_31063</name>
</gene>
<feature type="transmembrane region" description="Helical" evidence="2">
    <location>
        <begin position="149"/>
        <end position="178"/>
    </location>
</feature>
<reference evidence="3" key="2">
    <citation type="submission" date="2023-05" db="EMBL/GenBank/DDBJ databases">
        <authorList>
            <consortium name="Lawrence Berkeley National Laboratory"/>
            <person name="Steindorff A."/>
            <person name="Hensen N."/>
            <person name="Bonometti L."/>
            <person name="Westerberg I."/>
            <person name="Brannstrom I.O."/>
            <person name="Guillou S."/>
            <person name="Cros-Aarteil S."/>
            <person name="Calhoun S."/>
            <person name="Haridas S."/>
            <person name="Kuo A."/>
            <person name="Mondo S."/>
            <person name="Pangilinan J."/>
            <person name="Riley R."/>
            <person name="Labutti K."/>
            <person name="Andreopoulos B."/>
            <person name="Lipzen A."/>
            <person name="Chen C."/>
            <person name="Yanf M."/>
            <person name="Daum C."/>
            <person name="Ng V."/>
            <person name="Clum A."/>
            <person name="Ohm R."/>
            <person name="Martin F."/>
            <person name="Silar P."/>
            <person name="Natvig D."/>
            <person name="Lalanne C."/>
            <person name="Gautier V."/>
            <person name="Ament-Velasquez S.L."/>
            <person name="Kruys A."/>
            <person name="Hutchinson M.I."/>
            <person name="Powell A.J."/>
            <person name="Barry K."/>
            <person name="Miller A.N."/>
            <person name="Grigoriev I.V."/>
            <person name="Debuchy R."/>
            <person name="Gladieux P."/>
            <person name="Thoren M.H."/>
            <person name="Johannesson H."/>
        </authorList>
    </citation>
    <scope>NUCLEOTIDE SEQUENCE</scope>
    <source>
        <strain evidence="3">CBS 359.72</strain>
    </source>
</reference>
<protein>
    <submittedName>
        <fullName evidence="3">Uncharacterized protein</fullName>
    </submittedName>
</protein>